<dbReference type="Proteomes" id="UP001061958">
    <property type="component" value="Unassembled WGS sequence"/>
</dbReference>
<dbReference type="AlphaFoldDB" id="A0A9C7US23"/>
<evidence type="ECO:0000313" key="3">
    <source>
        <dbReference type="Proteomes" id="UP001061958"/>
    </source>
</evidence>
<accession>A0A9C7US23</accession>
<protein>
    <submittedName>
        <fullName evidence="2">Uncharacterized protein</fullName>
    </submittedName>
</protein>
<dbReference type="OrthoDB" id="9092at2759"/>
<dbReference type="EMBL" id="BQMJ01000041">
    <property type="protein sequence ID" value="GJQ13195.1"/>
    <property type="molecule type" value="Genomic_DNA"/>
</dbReference>
<comment type="caution">
    <text evidence="2">The sequence shown here is derived from an EMBL/GenBank/DDBJ whole genome shotgun (WGS) entry which is preliminary data.</text>
</comment>
<evidence type="ECO:0000313" key="2">
    <source>
        <dbReference type="EMBL" id="GJQ13195.1"/>
    </source>
</evidence>
<keyword evidence="3" id="KW-1185">Reference proteome</keyword>
<proteinExistence type="predicted"/>
<evidence type="ECO:0000256" key="1">
    <source>
        <dbReference type="SAM" id="MobiDB-lite"/>
    </source>
</evidence>
<reference evidence="2" key="2">
    <citation type="submission" date="2022-01" db="EMBL/GenBank/DDBJ databases">
        <authorList>
            <person name="Hirooka S."/>
            <person name="Miyagishima S.Y."/>
        </authorList>
    </citation>
    <scope>NUCLEOTIDE SEQUENCE</scope>
    <source>
        <strain evidence="2">NBRC 102759</strain>
    </source>
</reference>
<gene>
    <name evidence="2" type="ORF">GpartN1_g4986.t1</name>
</gene>
<sequence length="295" mass="33712">MHPGIESMAFNMNCDNNPLAFYGGSNKNVIVHGRDGNGHWKKKGEDWKLLENSQQQYFLWCCVQQQMYHYQLLSSAFASYGFEPPRIPGGGFHHFPPTFHGTTKCPRDVEVFDQCSFLYVHTPPDGYHETKKDSPFERRNQKSEKSTPTFKKPTCKVLFEHNHSAQLEKAENQRIICNQEGYQIGENSNNLSEHSAQSGSSSQDAVIKHSHLERYLHEGYQVAKNNVNEEDGLCTESTTTSLLKGAFLLSQVLHVSDDQIEPEVPPDLQGPGGHIFLRMLSRSWRQYKRSLEHNE</sequence>
<feature type="region of interest" description="Disordered" evidence="1">
    <location>
        <begin position="126"/>
        <end position="149"/>
    </location>
</feature>
<name>A0A9C7US23_9RHOD</name>
<feature type="compositionally biased region" description="Basic and acidic residues" evidence="1">
    <location>
        <begin position="126"/>
        <end position="145"/>
    </location>
</feature>
<reference evidence="2" key="1">
    <citation type="journal article" date="2022" name="Proc. Natl. Acad. Sci. U.S.A.">
        <title>Life cycle and functional genomics of the unicellular red alga Galdieria for elucidating algal and plant evolution and industrial use.</title>
        <authorList>
            <person name="Hirooka S."/>
            <person name="Itabashi T."/>
            <person name="Ichinose T.M."/>
            <person name="Onuma R."/>
            <person name="Fujiwara T."/>
            <person name="Yamashita S."/>
            <person name="Jong L.W."/>
            <person name="Tomita R."/>
            <person name="Iwane A.H."/>
            <person name="Miyagishima S.Y."/>
        </authorList>
    </citation>
    <scope>NUCLEOTIDE SEQUENCE</scope>
    <source>
        <strain evidence="2">NBRC 102759</strain>
    </source>
</reference>
<organism evidence="2 3">
    <name type="scientific">Galdieria partita</name>
    <dbReference type="NCBI Taxonomy" id="83374"/>
    <lineage>
        <taxon>Eukaryota</taxon>
        <taxon>Rhodophyta</taxon>
        <taxon>Bangiophyceae</taxon>
        <taxon>Galdieriales</taxon>
        <taxon>Galdieriaceae</taxon>
        <taxon>Galdieria</taxon>
    </lineage>
</organism>